<feature type="binding site" description="axial binding residue" evidence="13">
    <location>
        <position position="450"/>
    </location>
    <ligand>
        <name>heme</name>
        <dbReference type="ChEBI" id="CHEBI:30413"/>
    </ligand>
    <ligandPart>
        <name>Fe</name>
        <dbReference type="ChEBI" id="CHEBI:18248"/>
    </ligandPart>
</feature>
<keyword evidence="8" id="KW-0843">Virulence</keyword>
<dbReference type="Pfam" id="PF00067">
    <property type="entry name" value="p450"/>
    <property type="match status" value="1"/>
</dbReference>
<evidence type="ECO:0000256" key="11">
    <source>
        <dbReference type="ARBA" id="ARBA00068222"/>
    </source>
</evidence>
<evidence type="ECO:0000256" key="2">
    <source>
        <dbReference type="ARBA" id="ARBA00004972"/>
    </source>
</evidence>
<evidence type="ECO:0000256" key="13">
    <source>
        <dbReference type="PIRSR" id="PIRSR602401-1"/>
    </source>
</evidence>
<dbReference type="OrthoDB" id="3934656at2759"/>
<organism evidence="15 16">
    <name type="scientific">Saccharata proteae CBS 121410</name>
    <dbReference type="NCBI Taxonomy" id="1314787"/>
    <lineage>
        <taxon>Eukaryota</taxon>
        <taxon>Fungi</taxon>
        <taxon>Dikarya</taxon>
        <taxon>Ascomycota</taxon>
        <taxon>Pezizomycotina</taxon>
        <taxon>Dothideomycetes</taxon>
        <taxon>Dothideomycetes incertae sedis</taxon>
        <taxon>Botryosphaeriales</taxon>
        <taxon>Saccharataceae</taxon>
        <taxon>Saccharata</taxon>
    </lineage>
</organism>
<evidence type="ECO:0000256" key="6">
    <source>
        <dbReference type="ARBA" id="ARBA00023002"/>
    </source>
</evidence>
<dbReference type="InterPro" id="IPR002401">
    <property type="entry name" value="Cyt_P450_E_grp-I"/>
</dbReference>
<dbReference type="PANTHER" id="PTHR24305:SF77">
    <property type="entry name" value="CYTOCHROME P450 MONOOXYGENASE"/>
    <property type="match status" value="1"/>
</dbReference>
<evidence type="ECO:0000313" key="15">
    <source>
        <dbReference type="EMBL" id="KAF2088620.1"/>
    </source>
</evidence>
<comment type="pathway">
    <text evidence="2">Hormone biosynthesis.</text>
</comment>
<evidence type="ECO:0000313" key="16">
    <source>
        <dbReference type="Proteomes" id="UP000799776"/>
    </source>
</evidence>
<dbReference type="GO" id="GO:0016705">
    <property type="term" value="F:oxidoreductase activity, acting on paired donors, with incorporation or reduction of molecular oxygen"/>
    <property type="evidence" value="ECO:0007669"/>
    <property type="project" value="InterPro"/>
</dbReference>
<sequence length="515" mass="57196">MSSASVQELLGVGAGILPYVPLLLVAAFVISTVRSWYRLRHIQGPWLASVSSLWLLRSSFSGHQWKDTFEASRKYGSLVRIGPNDLLTDDPDIIKRMSGVRSPYTRSNFYDAMTVHPYLPNLLCERDTAKHDKLRAQMAAGYAGKENPTLEADIDDQISTLISLIKRKYISTGSVSRPLDFAVVAQYFTLDVITKISYGDAFGFLARDEDVHDYCKTIEETMAVVTASCNVPIFHKLFTKPLLKIAGPSAKDKTGIGKLMGVAAEVVATRFGPDAKSRSDMTGSFVRHGLTQTQCESEVLLQILAGSDTTAVAVRHTVMRLITTPTTLMSLRTEIDTAIAEARISSPITNAEGKMLPYLQAVIKESLRLHPPFTGLLLKEVPKQGDVLNGVFVPGGTRIAHSTWSMGRNSIFGPDADVFRPERWIEASEKQQDDMWRVAELVFGYGRWGCLGKSVALMELNKVFVELLRRFDFALIDATDPMKTWRSVNHNLFLQDNMWVRVTERTDLKGGIVAS</sequence>
<dbReference type="FunFam" id="1.10.630.10:FF:000076">
    <property type="entry name" value="Cytochrome P450 monooxygenase"/>
    <property type="match status" value="1"/>
</dbReference>
<comment type="caution">
    <text evidence="15">The sequence shown here is derived from an EMBL/GenBank/DDBJ whole genome shotgun (WGS) entry which is preliminary data.</text>
</comment>
<dbReference type="AlphaFoldDB" id="A0A9P4LWL1"/>
<keyword evidence="7 13" id="KW-0408">Iron</keyword>
<dbReference type="GO" id="GO:0004497">
    <property type="term" value="F:monooxygenase activity"/>
    <property type="evidence" value="ECO:0007669"/>
    <property type="project" value="UniProtKB-KW"/>
</dbReference>
<keyword evidence="9" id="KW-0503">Monooxygenase</keyword>
<dbReference type="GO" id="GO:0020037">
    <property type="term" value="F:heme binding"/>
    <property type="evidence" value="ECO:0007669"/>
    <property type="project" value="InterPro"/>
</dbReference>
<evidence type="ECO:0000256" key="4">
    <source>
        <dbReference type="ARBA" id="ARBA00022617"/>
    </source>
</evidence>
<keyword evidence="4 13" id="KW-0349">Heme</keyword>
<evidence type="ECO:0000256" key="12">
    <source>
        <dbReference type="ARBA" id="ARBA00079990"/>
    </source>
</evidence>
<keyword evidence="6" id="KW-0560">Oxidoreductase</keyword>
<evidence type="ECO:0000256" key="3">
    <source>
        <dbReference type="ARBA" id="ARBA00010617"/>
    </source>
</evidence>
<evidence type="ECO:0000256" key="1">
    <source>
        <dbReference type="ARBA" id="ARBA00001971"/>
    </source>
</evidence>
<evidence type="ECO:0000256" key="10">
    <source>
        <dbReference type="ARBA" id="ARBA00067672"/>
    </source>
</evidence>
<dbReference type="GO" id="GO:0005506">
    <property type="term" value="F:iron ion binding"/>
    <property type="evidence" value="ECO:0007669"/>
    <property type="project" value="InterPro"/>
</dbReference>
<dbReference type="EMBL" id="ML978716">
    <property type="protein sequence ID" value="KAF2088620.1"/>
    <property type="molecule type" value="Genomic_DNA"/>
</dbReference>
<reference evidence="15" key="1">
    <citation type="journal article" date="2020" name="Stud. Mycol.">
        <title>101 Dothideomycetes genomes: a test case for predicting lifestyles and emergence of pathogens.</title>
        <authorList>
            <person name="Haridas S."/>
            <person name="Albert R."/>
            <person name="Binder M."/>
            <person name="Bloem J."/>
            <person name="Labutti K."/>
            <person name="Salamov A."/>
            <person name="Andreopoulos B."/>
            <person name="Baker S."/>
            <person name="Barry K."/>
            <person name="Bills G."/>
            <person name="Bluhm B."/>
            <person name="Cannon C."/>
            <person name="Castanera R."/>
            <person name="Culley D."/>
            <person name="Daum C."/>
            <person name="Ezra D."/>
            <person name="Gonzalez J."/>
            <person name="Henrissat B."/>
            <person name="Kuo A."/>
            <person name="Liang C."/>
            <person name="Lipzen A."/>
            <person name="Lutzoni F."/>
            <person name="Magnuson J."/>
            <person name="Mondo S."/>
            <person name="Nolan M."/>
            <person name="Ohm R."/>
            <person name="Pangilinan J."/>
            <person name="Park H.-J."/>
            <person name="Ramirez L."/>
            <person name="Alfaro M."/>
            <person name="Sun H."/>
            <person name="Tritt A."/>
            <person name="Yoshinaga Y."/>
            <person name="Zwiers L.-H."/>
            <person name="Turgeon B."/>
            <person name="Goodwin S."/>
            <person name="Spatafora J."/>
            <person name="Crous P."/>
            <person name="Grigoriev I."/>
        </authorList>
    </citation>
    <scope>NUCLEOTIDE SEQUENCE</scope>
    <source>
        <strain evidence="15">CBS 121410</strain>
    </source>
</reference>
<accession>A0A9P4LWL1</accession>
<dbReference type="InterPro" id="IPR050121">
    <property type="entry name" value="Cytochrome_P450_monoxygenase"/>
</dbReference>
<dbReference type="InterPro" id="IPR036396">
    <property type="entry name" value="Cyt_P450_sf"/>
</dbReference>
<proteinExistence type="inferred from homology"/>
<feature type="transmembrane region" description="Helical" evidence="14">
    <location>
        <begin position="12"/>
        <end position="33"/>
    </location>
</feature>
<evidence type="ECO:0000256" key="9">
    <source>
        <dbReference type="ARBA" id="ARBA00023033"/>
    </source>
</evidence>
<gene>
    <name evidence="15" type="ORF">K490DRAFT_39150</name>
</gene>
<keyword evidence="14" id="KW-1133">Transmembrane helix</keyword>
<comment type="similarity">
    <text evidence="3">Belongs to the cytochrome P450 family.</text>
</comment>
<keyword evidence="5 13" id="KW-0479">Metal-binding</keyword>
<evidence type="ECO:0000256" key="8">
    <source>
        <dbReference type="ARBA" id="ARBA00023026"/>
    </source>
</evidence>
<dbReference type="InterPro" id="IPR001128">
    <property type="entry name" value="Cyt_P450"/>
</dbReference>
<keyword evidence="16" id="KW-1185">Reference proteome</keyword>
<dbReference type="Proteomes" id="UP000799776">
    <property type="component" value="Unassembled WGS sequence"/>
</dbReference>
<dbReference type="Gene3D" id="1.10.630.10">
    <property type="entry name" value="Cytochrome P450"/>
    <property type="match status" value="1"/>
</dbReference>
<evidence type="ECO:0000256" key="14">
    <source>
        <dbReference type="SAM" id="Phobius"/>
    </source>
</evidence>
<dbReference type="SUPFAM" id="SSF48264">
    <property type="entry name" value="Cytochrome P450"/>
    <property type="match status" value="1"/>
</dbReference>
<dbReference type="PRINTS" id="PR00385">
    <property type="entry name" value="P450"/>
</dbReference>
<evidence type="ECO:0000256" key="7">
    <source>
        <dbReference type="ARBA" id="ARBA00023004"/>
    </source>
</evidence>
<keyword evidence="14" id="KW-0812">Transmembrane</keyword>
<protein>
    <recommendedName>
        <fullName evidence="11">Cytochrome P450 monooxygenase ABA1</fullName>
    </recommendedName>
    <alternativeName>
        <fullName evidence="12">Abscisic acid biosynthesis protein 1</fullName>
    </alternativeName>
    <alternativeName>
        <fullName evidence="10">Cytochrome P450 monooxygenase aba1</fullName>
    </alternativeName>
</protein>
<dbReference type="PRINTS" id="PR00463">
    <property type="entry name" value="EP450I"/>
</dbReference>
<comment type="cofactor">
    <cofactor evidence="1 13">
        <name>heme</name>
        <dbReference type="ChEBI" id="CHEBI:30413"/>
    </cofactor>
</comment>
<name>A0A9P4LWL1_9PEZI</name>
<keyword evidence="14" id="KW-0472">Membrane</keyword>
<evidence type="ECO:0000256" key="5">
    <source>
        <dbReference type="ARBA" id="ARBA00022723"/>
    </source>
</evidence>
<dbReference type="CDD" id="cd11060">
    <property type="entry name" value="CYP57A1-like"/>
    <property type="match status" value="1"/>
</dbReference>
<dbReference type="PANTHER" id="PTHR24305">
    <property type="entry name" value="CYTOCHROME P450"/>
    <property type="match status" value="1"/>
</dbReference>